<sequence>MKPSMIIFLSKKAIVIIGVAGACRRDELCKIVLDDVDIRDDITVISIPNSKNRSPRRFVITEPQLINIVKKYLANWPTDTGADPGFLLHWSFFTAPASSATLLAENGGDLLSLKRHGGWKSATVAEGYIEELIADKKRIAKLVQKPNILSNENLIIIPSTSFTRQVWQKTYRTKI</sequence>
<evidence type="ECO:0000313" key="3">
    <source>
        <dbReference type="Proteomes" id="UP001162164"/>
    </source>
</evidence>
<comment type="caution">
    <text evidence="2">The sequence shown here is derived from an EMBL/GenBank/DDBJ whole genome shotgun (WGS) entry which is preliminary data.</text>
</comment>
<evidence type="ECO:0000256" key="1">
    <source>
        <dbReference type="ARBA" id="ARBA00023172"/>
    </source>
</evidence>
<evidence type="ECO:0000313" key="2">
    <source>
        <dbReference type="EMBL" id="KAJ8979484.1"/>
    </source>
</evidence>
<dbReference type="EMBL" id="JAPWTJ010000335">
    <property type="protein sequence ID" value="KAJ8979484.1"/>
    <property type="molecule type" value="Genomic_DNA"/>
</dbReference>
<proteinExistence type="predicted"/>
<protein>
    <recommendedName>
        <fullName evidence="4">Tyr recombinase domain-containing protein</fullName>
    </recommendedName>
</protein>
<organism evidence="2 3">
    <name type="scientific">Molorchus minor</name>
    <dbReference type="NCBI Taxonomy" id="1323400"/>
    <lineage>
        <taxon>Eukaryota</taxon>
        <taxon>Metazoa</taxon>
        <taxon>Ecdysozoa</taxon>
        <taxon>Arthropoda</taxon>
        <taxon>Hexapoda</taxon>
        <taxon>Insecta</taxon>
        <taxon>Pterygota</taxon>
        <taxon>Neoptera</taxon>
        <taxon>Endopterygota</taxon>
        <taxon>Coleoptera</taxon>
        <taxon>Polyphaga</taxon>
        <taxon>Cucujiformia</taxon>
        <taxon>Chrysomeloidea</taxon>
        <taxon>Cerambycidae</taxon>
        <taxon>Lamiinae</taxon>
        <taxon>Monochamini</taxon>
        <taxon>Molorchus</taxon>
    </lineage>
</organism>
<keyword evidence="3" id="KW-1185">Reference proteome</keyword>
<dbReference type="InterPro" id="IPR011010">
    <property type="entry name" value="DNA_brk_join_enz"/>
</dbReference>
<dbReference type="Gene3D" id="1.10.443.10">
    <property type="entry name" value="Intergrase catalytic core"/>
    <property type="match status" value="1"/>
</dbReference>
<accession>A0ABQ9JNJ0</accession>
<dbReference type="Proteomes" id="UP001162164">
    <property type="component" value="Unassembled WGS sequence"/>
</dbReference>
<evidence type="ECO:0008006" key="4">
    <source>
        <dbReference type="Google" id="ProtNLM"/>
    </source>
</evidence>
<gene>
    <name evidence="2" type="ORF">NQ317_000360</name>
</gene>
<name>A0ABQ9JNJ0_9CUCU</name>
<dbReference type="InterPro" id="IPR013762">
    <property type="entry name" value="Integrase-like_cat_sf"/>
</dbReference>
<keyword evidence="1" id="KW-0233">DNA recombination</keyword>
<dbReference type="SUPFAM" id="SSF56349">
    <property type="entry name" value="DNA breaking-rejoining enzymes"/>
    <property type="match status" value="1"/>
</dbReference>
<reference evidence="2" key="1">
    <citation type="journal article" date="2023" name="Insect Mol. Biol.">
        <title>Genome sequencing provides insights into the evolution of gene families encoding plant cell wall-degrading enzymes in longhorned beetles.</title>
        <authorList>
            <person name="Shin N.R."/>
            <person name="Okamura Y."/>
            <person name="Kirsch R."/>
            <person name="Pauchet Y."/>
        </authorList>
    </citation>
    <scope>NUCLEOTIDE SEQUENCE</scope>
    <source>
        <strain evidence="2">MMC_N1</strain>
    </source>
</reference>
<dbReference type="PROSITE" id="PS51257">
    <property type="entry name" value="PROKAR_LIPOPROTEIN"/>
    <property type="match status" value="1"/>
</dbReference>